<gene>
    <name evidence="2" type="ORF">SFUL_5790</name>
</gene>
<feature type="compositionally biased region" description="Basic and acidic residues" evidence="1">
    <location>
        <begin position="194"/>
        <end position="207"/>
    </location>
</feature>
<organism evidence="2 3">
    <name type="scientific">Streptomyces microflavus DSM 40593</name>
    <dbReference type="NCBI Taxonomy" id="1303692"/>
    <lineage>
        <taxon>Bacteria</taxon>
        <taxon>Bacillati</taxon>
        <taxon>Actinomycetota</taxon>
        <taxon>Actinomycetes</taxon>
        <taxon>Kitasatosporales</taxon>
        <taxon>Streptomycetaceae</taxon>
        <taxon>Streptomyces</taxon>
    </lineage>
</organism>
<sequence length="237" mass="25252">MQAAGLCGTAAEHGRRAGLRGRPGSGCYRMPDRATVLSTQTDLHDYSPDITSEQASNTLRDWLQSRHALHMMCHRKHVGLSASRKSPGQTPFLSSPSLRVGTWSVKRASQPTVGEQAAKKPALPAGQPPQAPDVGSRHAPHHLSDRHHGAMPASRELVKHGLAGTWTSQEELPALGAERALEGYSVTIAAQLGDGRHPGETVRERQRPAHSRKGGKAPGQEAGPCSSPGKPARRSTP</sequence>
<protein>
    <submittedName>
        <fullName evidence="2">Uncharacterized protein</fullName>
    </submittedName>
</protein>
<feature type="region of interest" description="Disordered" evidence="1">
    <location>
        <begin position="1"/>
        <end position="26"/>
    </location>
</feature>
<evidence type="ECO:0000313" key="2">
    <source>
        <dbReference type="EMBL" id="AGK80673.1"/>
    </source>
</evidence>
<accession>N0D451</accession>
<dbReference type="AlphaFoldDB" id="N0D451"/>
<feature type="region of interest" description="Disordered" evidence="1">
    <location>
        <begin position="107"/>
        <end position="151"/>
    </location>
</feature>
<proteinExistence type="predicted"/>
<name>N0D451_STRMI</name>
<evidence type="ECO:0000313" key="3">
    <source>
        <dbReference type="Proteomes" id="UP000013304"/>
    </source>
</evidence>
<dbReference type="Proteomes" id="UP000013304">
    <property type="component" value="Chromosome"/>
</dbReference>
<dbReference type="KEGG" id="sfi:SFUL_5790"/>
<reference evidence="2 3" key="1">
    <citation type="submission" date="2013-04" db="EMBL/GenBank/DDBJ databases">
        <title>Complete genome sequence of Streptomyces fulvissimus.</title>
        <authorList>
            <person name="Myronovskyi M."/>
            <person name="Tokovenko B."/>
            <person name="Manderscheid N."/>
            <person name="Petzke L."/>
            <person name="Luzhetskyy A."/>
        </authorList>
    </citation>
    <scope>NUCLEOTIDE SEQUENCE [LARGE SCALE GENOMIC DNA]</scope>
    <source>
        <strain evidence="2 3">DSM 40593</strain>
    </source>
</reference>
<evidence type="ECO:0000256" key="1">
    <source>
        <dbReference type="SAM" id="MobiDB-lite"/>
    </source>
</evidence>
<dbReference type="PATRIC" id="fig|1303692.3.peg.5826"/>
<dbReference type="EMBL" id="CP005080">
    <property type="protein sequence ID" value="AGK80673.1"/>
    <property type="molecule type" value="Genomic_DNA"/>
</dbReference>
<dbReference type="HOGENOM" id="CLU_1170131_0_0_11"/>
<feature type="region of interest" description="Disordered" evidence="1">
    <location>
        <begin position="190"/>
        <end position="237"/>
    </location>
</feature>